<dbReference type="EMBL" id="CAADRN010000263">
    <property type="protein sequence ID" value="VFU16290.1"/>
    <property type="molecule type" value="Genomic_DNA"/>
</dbReference>
<dbReference type="PANTHER" id="PTHR42765">
    <property type="entry name" value="SOLEUCYL-TRNA SYNTHETASE"/>
    <property type="match status" value="1"/>
</dbReference>
<dbReference type="NCBIfam" id="TIGR00392">
    <property type="entry name" value="ileS"/>
    <property type="match status" value="1"/>
</dbReference>
<keyword evidence="4" id="KW-0547">Nucleotide-binding</keyword>
<evidence type="ECO:0000259" key="11">
    <source>
        <dbReference type="Pfam" id="PF06827"/>
    </source>
</evidence>
<dbReference type="GO" id="GO:0006428">
    <property type="term" value="P:isoleucyl-tRNA aminoacylation"/>
    <property type="evidence" value="ECO:0007669"/>
    <property type="project" value="InterPro"/>
</dbReference>
<evidence type="ECO:0000256" key="8">
    <source>
        <dbReference type="ARBA" id="ARBA00032665"/>
    </source>
</evidence>
<sequence length="969" mass="110096">MGDGIFALEIINPPEHRQGDLFVISRPDSLFIKSLISEVSKALDYSKTLNLPKTDFPMRGNLPQREPEILKFWEEINIYEMVQQKNRGRRKFILHDGPPYANGHIHLGHVLNKVLKDIVIKYHSMSDYDAPYVPGWDTHGLPIEQQAIKAFGLNRHQIPPVEFRQKCKEFALKYVEIQREEFKRLGVRGEWDNPYLTLKPYFEARQIGAFGEMAKKGYIYKGLKPVYWCASCETALAEAEVEYDDKRSASIYVRFPVCNGRGVLPEKDTYVVIWTTTPWTLPANLAICLHPDYRYVLVRTDREQYLVAEELKDSFLELIGASNAEVTADFKGSELERVECGHPFVDRVSLVILGGHVTLEQGTGCVHTAPGHGMEDFIVGREYGLPVLSPVDARGRFTGEGGIFAGQFYLDANKAVLEELQRRGHLLHQATVQHQYPHCWRCKKPVFFRATEQWFASIDGFRQATLEAIRKVRWIPAWGEERIYSMVANRGDWCISRQRSWGVPIPIFYCKECGKELINDQTISHLQELFREHGSDVWFAREAGELLPPGIKCPHCSSGEFSKEKDIMDVWFDSGTSHLGVLDQNPDWPDLRWPADLYLEGSDQHRGWFNSSLSTSVAVTGEAPYRAVLTHGFVVDEQGRKMSKSLGNVVDPAKVIQQMGADILRLWVSSADYRGDLAASPGILKQMTEAYRKIRNTCRFLLGNLYDFDPAKDAISYHEMLEIDRWALLKLQKLIRKVTCGYRDYEFHVVYHAIHGFCTVDLSALYLDIIKDRLYTAPTRSPERRSAQTVLYHALSALARLLAPVLAFTSEEIWRYIPGDREGAISVQLTSMPEVVEEYLDEELDQKWERLLEVRGEVTRALEAARRDKVIGNSLEAAVELYAGEDLYNFLKPMAKELAAIFIVSGATLKPLEEIPGGVRESEQLPGLAVTVRTAGGRKCERCWMYHEGVGADSGHPALCPRCVGVITQ</sequence>
<feature type="domain" description="Zinc finger FPG/IleRS-type" evidence="11">
    <location>
        <begin position="939"/>
        <end position="964"/>
    </location>
</feature>
<evidence type="ECO:0000256" key="9">
    <source>
        <dbReference type="ARBA" id="ARBA00048359"/>
    </source>
</evidence>
<evidence type="ECO:0000256" key="6">
    <source>
        <dbReference type="ARBA" id="ARBA00022917"/>
    </source>
</evidence>
<dbReference type="Gene3D" id="1.10.10.830">
    <property type="entry name" value="Ile-tRNA synthetase CP2 domain-like"/>
    <property type="match status" value="1"/>
</dbReference>
<evidence type="ECO:0000256" key="2">
    <source>
        <dbReference type="ARBA" id="ARBA00022490"/>
    </source>
</evidence>
<reference evidence="13" key="1">
    <citation type="submission" date="2019-03" db="EMBL/GenBank/DDBJ databases">
        <authorList>
            <person name="Hao L."/>
        </authorList>
    </citation>
    <scope>NUCLEOTIDE SEQUENCE</scope>
</reference>
<dbReference type="Pfam" id="PF06827">
    <property type="entry name" value="zf-FPG_IleRS"/>
    <property type="match status" value="1"/>
</dbReference>
<dbReference type="SUPFAM" id="SSF47323">
    <property type="entry name" value="Anticodon-binding domain of a subclass of class I aminoacyl-tRNA synthetases"/>
    <property type="match status" value="1"/>
</dbReference>
<dbReference type="PROSITE" id="PS00178">
    <property type="entry name" value="AA_TRNA_LIGASE_I"/>
    <property type="match status" value="1"/>
</dbReference>
<dbReference type="GO" id="GO:0002161">
    <property type="term" value="F:aminoacyl-tRNA deacylase activity"/>
    <property type="evidence" value="ECO:0007669"/>
    <property type="project" value="InterPro"/>
</dbReference>
<dbReference type="FunFam" id="3.40.50.620:FF:000152">
    <property type="entry name" value="Isoleucine--tRNA ligase"/>
    <property type="match status" value="1"/>
</dbReference>
<dbReference type="GO" id="GO:0004822">
    <property type="term" value="F:isoleucine-tRNA ligase activity"/>
    <property type="evidence" value="ECO:0007669"/>
    <property type="project" value="UniProtKB-EC"/>
</dbReference>
<accession>A0A485M5E4</accession>
<dbReference type="FunFam" id="1.10.730.20:FF:000001">
    <property type="entry name" value="Isoleucine--tRNA ligase"/>
    <property type="match status" value="1"/>
</dbReference>
<dbReference type="InterPro" id="IPR023585">
    <property type="entry name" value="Ile-tRNA-ligase_type1"/>
</dbReference>
<dbReference type="Gene3D" id="3.40.50.620">
    <property type="entry name" value="HUPs"/>
    <property type="match status" value="2"/>
</dbReference>
<dbReference type="CDD" id="cd00818">
    <property type="entry name" value="IleRS_core"/>
    <property type="match status" value="1"/>
</dbReference>
<dbReference type="InterPro" id="IPR033708">
    <property type="entry name" value="Anticodon_Ile_BEm"/>
</dbReference>
<dbReference type="InterPro" id="IPR002301">
    <property type="entry name" value="Ile-tRNA-ligase"/>
</dbReference>
<dbReference type="InterPro" id="IPR002300">
    <property type="entry name" value="aa-tRNA-synth_Ia"/>
</dbReference>
<dbReference type="InterPro" id="IPR010663">
    <property type="entry name" value="Znf_FPG/IleRS"/>
</dbReference>
<keyword evidence="2" id="KW-0963">Cytoplasm</keyword>
<protein>
    <recommendedName>
        <fullName evidence="1">isoleucine--tRNA ligase</fullName>
        <ecNumber evidence="1">6.1.1.5</ecNumber>
    </recommendedName>
    <alternativeName>
        <fullName evidence="8">Isoleucyl-tRNA synthetase</fullName>
    </alternativeName>
</protein>
<dbReference type="CDD" id="cd07960">
    <property type="entry name" value="Anticodon_Ia_Ile_BEm"/>
    <property type="match status" value="1"/>
</dbReference>
<keyword evidence="3 13" id="KW-0436">Ligase</keyword>
<dbReference type="InterPro" id="IPR009080">
    <property type="entry name" value="tRNAsynth_Ia_anticodon-bd"/>
</dbReference>
<evidence type="ECO:0000256" key="1">
    <source>
        <dbReference type="ARBA" id="ARBA00013165"/>
    </source>
</evidence>
<dbReference type="InterPro" id="IPR014729">
    <property type="entry name" value="Rossmann-like_a/b/a_fold"/>
</dbReference>
<keyword evidence="7 13" id="KW-0030">Aminoacyl-tRNA synthetase</keyword>
<dbReference type="GO" id="GO:0000049">
    <property type="term" value="F:tRNA binding"/>
    <property type="evidence" value="ECO:0007669"/>
    <property type="project" value="InterPro"/>
</dbReference>
<keyword evidence="6" id="KW-0648">Protein biosynthesis</keyword>
<evidence type="ECO:0000259" key="10">
    <source>
        <dbReference type="Pfam" id="PF00133"/>
    </source>
</evidence>
<dbReference type="Gene3D" id="3.90.740.10">
    <property type="entry name" value="Valyl/Leucyl/Isoleucyl-tRNA synthetase, editing domain"/>
    <property type="match status" value="1"/>
</dbReference>
<dbReference type="Gene3D" id="1.10.730.20">
    <property type="match status" value="1"/>
</dbReference>
<keyword evidence="5" id="KW-0067">ATP-binding</keyword>
<dbReference type="InterPro" id="IPR013155">
    <property type="entry name" value="M/V/L/I-tRNA-synth_anticd-bd"/>
</dbReference>
<dbReference type="EC" id="6.1.1.5" evidence="1"/>
<dbReference type="AlphaFoldDB" id="A0A485M5E4"/>
<organism evidence="13">
    <name type="scientific">anaerobic digester metagenome</name>
    <dbReference type="NCBI Taxonomy" id="1263854"/>
    <lineage>
        <taxon>unclassified sequences</taxon>
        <taxon>metagenomes</taxon>
        <taxon>ecological metagenomes</taxon>
    </lineage>
</organism>
<feature type="domain" description="Aminoacyl-tRNA synthetase class Ia" evidence="10">
    <location>
        <begin position="69"/>
        <end position="678"/>
    </location>
</feature>
<evidence type="ECO:0000259" key="12">
    <source>
        <dbReference type="Pfam" id="PF08264"/>
    </source>
</evidence>
<dbReference type="GO" id="GO:0005829">
    <property type="term" value="C:cytosol"/>
    <property type="evidence" value="ECO:0007669"/>
    <property type="project" value="TreeGrafter"/>
</dbReference>
<evidence type="ECO:0000256" key="3">
    <source>
        <dbReference type="ARBA" id="ARBA00022598"/>
    </source>
</evidence>
<proteinExistence type="inferred from homology"/>
<evidence type="ECO:0000313" key="13">
    <source>
        <dbReference type="EMBL" id="VFU16290.1"/>
    </source>
</evidence>
<dbReference type="Pfam" id="PF08264">
    <property type="entry name" value="Anticodon_1"/>
    <property type="match status" value="1"/>
</dbReference>
<gene>
    <name evidence="13" type="primary">ileS</name>
    <name evidence="13" type="ORF">SCFA_3350007</name>
</gene>
<dbReference type="HAMAP" id="MF_02002">
    <property type="entry name" value="Ile_tRNA_synth_type1"/>
    <property type="match status" value="1"/>
</dbReference>
<name>A0A485M5E4_9ZZZZ</name>
<dbReference type="InterPro" id="IPR050081">
    <property type="entry name" value="Ile-tRNA_ligase"/>
</dbReference>
<feature type="domain" description="Methionyl/Valyl/Leucyl/Isoleucyl-tRNA synthetase anticodon-binding" evidence="12">
    <location>
        <begin position="724"/>
        <end position="880"/>
    </location>
</feature>
<evidence type="ECO:0000256" key="5">
    <source>
        <dbReference type="ARBA" id="ARBA00022840"/>
    </source>
</evidence>
<dbReference type="SUPFAM" id="SSF50677">
    <property type="entry name" value="ValRS/IleRS/LeuRS editing domain"/>
    <property type="match status" value="1"/>
</dbReference>
<dbReference type="PANTHER" id="PTHR42765:SF1">
    <property type="entry name" value="ISOLEUCINE--TRNA LIGASE, MITOCHONDRIAL"/>
    <property type="match status" value="1"/>
</dbReference>
<dbReference type="Pfam" id="PF00133">
    <property type="entry name" value="tRNA-synt_1"/>
    <property type="match status" value="1"/>
</dbReference>
<evidence type="ECO:0000256" key="7">
    <source>
        <dbReference type="ARBA" id="ARBA00023146"/>
    </source>
</evidence>
<evidence type="ECO:0000256" key="4">
    <source>
        <dbReference type="ARBA" id="ARBA00022741"/>
    </source>
</evidence>
<dbReference type="SUPFAM" id="SSF52374">
    <property type="entry name" value="Nucleotidylyl transferase"/>
    <property type="match status" value="1"/>
</dbReference>
<comment type="catalytic activity">
    <reaction evidence="9">
        <text>tRNA(Ile) + L-isoleucine + ATP = L-isoleucyl-tRNA(Ile) + AMP + diphosphate</text>
        <dbReference type="Rhea" id="RHEA:11060"/>
        <dbReference type="Rhea" id="RHEA-COMP:9666"/>
        <dbReference type="Rhea" id="RHEA-COMP:9695"/>
        <dbReference type="ChEBI" id="CHEBI:30616"/>
        <dbReference type="ChEBI" id="CHEBI:33019"/>
        <dbReference type="ChEBI" id="CHEBI:58045"/>
        <dbReference type="ChEBI" id="CHEBI:78442"/>
        <dbReference type="ChEBI" id="CHEBI:78528"/>
        <dbReference type="ChEBI" id="CHEBI:456215"/>
        <dbReference type="EC" id="6.1.1.5"/>
    </reaction>
</comment>
<dbReference type="GO" id="GO:0005524">
    <property type="term" value="F:ATP binding"/>
    <property type="evidence" value="ECO:0007669"/>
    <property type="project" value="UniProtKB-KW"/>
</dbReference>
<dbReference type="PRINTS" id="PR00984">
    <property type="entry name" value="TRNASYNTHILE"/>
</dbReference>
<dbReference type="InterPro" id="IPR001412">
    <property type="entry name" value="aa-tRNA-synth_I_CS"/>
</dbReference>
<dbReference type="InterPro" id="IPR009008">
    <property type="entry name" value="Val/Leu/Ile-tRNA-synth_edit"/>
</dbReference>